<dbReference type="PROSITE" id="PS51819">
    <property type="entry name" value="VOC"/>
    <property type="match status" value="1"/>
</dbReference>
<dbReference type="Gene3D" id="3.10.180.10">
    <property type="entry name" value="2,3-Dihydroxybiphenyl 1,2-Dioxygenase, domain 1"/>
    <property type="match status" value="1"/>
</dbReference>
<dbReference type="EMBL" id="CP027666">
    <property type="protein sequence ID" value="AVO34504.1"/>
    <property type="molecule type" value="Genomic_DNA"/>
</dbReference>
<gene>
    <name evidence="2" type="ORF">C6570_09920</name>
</gene>
<reference evidence="2 3" key="1">
    <citation type="submission" date="2018-03" db="EMBL/GenBank/DDBJ databases">
        <title>Genome sequencing of Ottowia sp.</title>
        <authorList>
            <person name="Kim S.-J."/>
            <person name="Heo J."/>
            <person name="Kwon S.-W."/>
        </authorList>
    </citation>
    <scope>NUCLEOTIDE SEQUENCE [LARGE SCALE GENOMIC DNA]</scope>
    <source>
        <strain evidence="2 3">KADR8-3</strain>
    </source>
</reference>
<dbReference type="KEGG" id="otk:C6570_09920"/>
<evidence type="ECO:0000313" key="3">
    <source>
        <dbReference type="Proteomes" id="UP000239709"/>
    </source>
</evidence>
<dbReference type="InterPro" id="IPR050383">
    <property type="entry name" value="GlyoxalaseI/FosfomycinResist"/>
</dbReference>
<dbReference type="SUPFAM" id="SSF54593">
    <property type="entry name" value="Glyoxalase/Bleomycin resistance protein/Dihydroxybiphenyl dioxygenase"/>
    <property type="match status" value="1"/>
</dbReference>
<dbReference type="RefSeq" id="WP_106703057.1">
    <property type="nucleotide sequence ID" value="NZ_CP027666.1"/>
</dbReference>
<dbReference type="AlphaFoldDB" id="A0A2S0MF42"/>
<sequence>MKFGYFITYVADVAKTVAFWQKAFGFDVRLQVPTGDYAELATGETTIAFASHALGRENLPAGYAPADASALPQGQEMALVADDVAAAADRAVAAGATLLKPAAQTPWGQTVAYLLTPDGNLIELCSPMAA</sequence>
<dbReference type="InterPro" id="IPR004360">
    <property type="entry name" value="Glyas_Fos-R_dOase_dom"/>
</dbReference>
<feature type="domain" description="VOC" evidence="1">
    <location>
        <begin position="2"/>
        <end position="127"/>
    </location>
</feature>
<dbReference type="InterPro" id="IPR029068">
    <property type="entry name" value="Glyas_Bleomycin-R_OHBP_Dase"/>
</dbReference>
<evidence type="ECO:0000259" key="1">
    <source>
        <dbReference type="PROSITE" id="PS51819"/>
    </source>
</evidence>
<keyword evidence="3" id="KW-1185">Reference proteome</keyword>
<dbReference type="PANTHER" id="PTHR21366:SF22">
    <property type="entry name" value="VOC DOMAIN-CONTAINING PROTEIN"/>
    <property type="match status" value="1"/>
</dbReference>
<organism evidence="2 3">
    <name type="scientific">Ottowia oryzae</name>
    <dbReference type="NCBI Taxonomy" id="2109914"/>
    <lineage>
        <taxon>Bacteria</taxon>
        <taxon>Pseudomonadati</taxon>
        <taxon>Pseudomonadota</taxon>
        <taxon>Betaproteobacteria</taxon>
        <taxon>Burkholderiales</taxon>
        <taxon>Comamonadaceae</taxon>
        <taxon>Ottowia</taxon>
    </lineage>
</organism>
<protein>
    <submittedName>
        <fullName evidence="2">Glyoxalase</fullName>
    </submittedName>
</protein>
<proteinExistence type="predicted"/>
<dbReference type="Proteomes" id="UP000239709">
    <property type="component" value="Chromosome"/>
</dbReference>
<dbReference type="InterPro" id="IPR037523">
    <property type="entry name" value="VOC_core"/>
</dbReference>
<dbReference type="OrthoDB" id="9798430at2"/>
<dbReference type="PANTHER" id="PTHR21366">
    <property type="entry name" value="GLYOXALASE FAMILY PROTEIN"/>
    <property type="match status" value="1"/>
</dbReference>
<dbReference type="Pfam" id="PF00903">
    <property type="entry name" value="Glyoxalase"/>
    <property type="match status" value="1"/>
</dbReference>
<accession>A0A2S0MF42</accession>
<name>A0A2S0MF42_9BURK</name>
<evidence type="ECO:0000313" key="2">
    <source>
        <dbReference type="EMBL" id="AVO34504.1"/>
    </source>
</evidence>